<dbReference type="EMBL" id="KU160660">
    <property type="protein sequence ID" value="ALY09907.1"/>
    <property type="molecule type" value="Genomic_DNA"/>
</dbReference>
<proteinExistence type="predicted"/>
<dbReference type="RefSeq" id="YP_009616636.1">
    <property type="nucleotide sequence ID" value="NC_042053.1"/>
</dbReference>
<keyword evidence="1" id="KW-1133">Transmembrane helix</keyword>
<dbReference type="Proteomes" id="UP000229287">
    <property type="component" value="Segment"/>
</dbReference>
<protein>
    <submittedName>
        <fullName evidence="2">Uncharacterized protein</fullName>
    </submittedName>
</protein>
<name>A0A0U4K9J4_9CAUD</name>
<keyword evidence="3" id="KW-1185">Reference proteome</keyword>
<dbReference type="KEGG" id="vg:40093184"/>
<evidence type="ECO:0000313" key="2">
    <source>
        <dbReference type="EMBL" id="ALY09907.1"/>
    </source>
</evidence>
<feature type="transmembrane region" description="Helical" evidence="1">
    <location>
        <begin position="12"/>
        <end position="31"/>
    </location>
</feature>
<keyword evidence="1" id="KW-0812">Transmembrane</keyword>
<reference evidence="2 3" key="1">
    <citation type="submission" date="2015-11" db="EMBL/GenBank/DDBJ databases">
        <authorList>
            <person name="Terry K."/>
            <person name="Dunbar D."/>
            <person name="Bradley K.W."/>
            <person name="Asai D.J."/>
            <person name="Bowman C.A."/>
            <person name="Russell D.A."/>
            <person name="Pope W.H."/>
            <person name="Jacobs-Sera D."/>
            <person name="Hendrix R.W."/>
            <person name="Hatfull G.F."/>
        </authorList>
    </citation>
    <scope>NUCLEOTIDE SEQUENCE [LARGE SCALE GENOMIC DNA]</scope>
</reference>
<evidence type="ECO:0000256" key="1">
    <source>
        <dbReference type="SAM" id="Phobius"/>
    </source>
</evidence>
<accession>A0A0U4K9J4</accession>
<organism evidence="2 3">
    <name type="scientific">Arthrobacter phage PrincessTrina</name>
    <dbReference type="NCBI Taxonomy" id="1772328"/>
    <lineage>
        <taxon>Viruses</taxon>
        <taxon>Duplodnaviria</taxon>
        <taxon>Heunggongvirae</taxon>
        <taxon>Uroviricota</taxon>
        <taxon>Caudoviricetes</taxon>
        <taxon>Klausavirus</taxon>
        <taxon>Klausavirus princesstrina</taxon>
    </lineage>
</organism>
<keyword evidence="1" id="KW-0472">Membrane</keyword>
<sequence>MITQEVWDHMGRGAWLAIALFVLWVAVSVYWDRPK</sequence>
<evidence type="ECO:0000313" key="3">
    <source>
        <dbReference type="Proteomes" id="UP000229287"/>
    </source>
</evidence>
<dbReference type="GeneID" id="40093184"/>
<gene>
    <name evidence="2" type="primary">62</name>
    <name evidence="2" type="ORF">PRINCESSTRINA_62</name>
</gene>